<evidence type="ECO:0000256" key="1">
    <source>
        <dbReference type="SAM" id="MobiDB-lite"/>
    </source>
</evidence>
<evidence type="ECO:0000313" key="3">
    <source>
        <dbReference type="Proteomes" id="UP000183760"/>
    </source>
</evidence>
<dbReference type="EMBL" id="FOIB01000013">
    <property type="protein sequence ID" value="SEU39097.1"/>
    <property type="molecule type" value="Genomic_DNA"/>
</dbReference>
<protein>
    <recommendedName>
        <fullName evidence="4">Nudix hydrolase domain-containing protein</fullName>
    </recommendedName>
</protein>
<evidence type="ECO:0000313" key="2">
    <source>
        <dbReference type="EMBL" id="SEU39097.1"/>
    </source>
</evidence>
<comment type="caution">
    <text evidence="2">The sequence shown here is derived from an EMBL/GenBank/DDBJ whole genome shotgun (WGS) entry which is preliminary data.</text>
</comment>
<accession>A0ABY1CUV4</accession>
<dbReference type="RefSeq" id="WP_074958530.1">
    <property type="nucleotide sequence ID" value="NZ_BJXR01000052.1"/>
</dbReference>
<feature type="region of interest" description="Disordered" evidence="1">
    <location>
        <begin position="74"/>
        <end position="93"/>
    </location>
</feature>
<organism evidence="2 3">
    <name type="scientific">Myxococcus fulvus</name>
    <dbReference type="NCBI Taxonomy" id="33"/>
    <lineage>
        <taxon>Bacteria</taxon>
        <taxon>Pseudomonadati</taxon>
        <taxon>Myxococcota</taxon>
        <taxon>Myxococcia</taxon>
        <taxon>Myxococcales</taxon>
        <taxon>Cystobacterineae</taxon>
        <taxon>Myxococcaceae</taxon>
        <taxon>Myxococcus</taxon>
    </lineage>
</organism>
<reference evidence="2 3" key="1">
    <citation type="submission" date="2016-10" db="EMBL/GenBank/DDBJ databases">
        <authorList>
            <person name="Varghese N."/>
            <person name="Submissions S."/>
        </authorList>
    </citation>
    <scope>NUCLEOTIDE SEQUENCE [LARGE SCALE GENOMIC DNA]</scope>
    <source>
        <strain evidence="2 3">DSM 16525</strain>
    </source>
</reference>
<proteinExistence type="predicted"/>
<name>A0ABY1CUV4_MYXFU</name>
<keyword evidence="3" id="KW-1185">Reference proteome</keyword>
<dbReference type="Proteomes" id="UP000183760">
    <property type="component" value="Unassembled WGS sequence"/>
</dbReference>
<sequence length="290" mass="32380">MSTRGAIAVYTSGSGIPEHVSSRPWRGVYHHWDGYPTGLGQHLMARVERAHGDIQAVVGRLIDEAPWGWSTCMGGKGETEEERYSEESPGLPVAPDETGNVSYVYVFDVEARRLDAFSTYVGGDGKRLGSVVFSPEGTPDLPAFDLLPEERVSEPLLPGEELSAEALQAYLEGLPRLGSDTRLLHWFSTEECPDRGLCIVFRVVVFEEDEVRDVVEREWMLVPPSARREPARVRHFIEALVEVVSEDPRSLDAFWIASLDSLRRSQARQRESFVRIIKAHRASDSGSESL</sequence>
<gene>
    <name evidence="2" type="ORF">SAMN05443572_113301</name>
</gene>
<evidence type="ECO:0008006" key="4">
    <source>
        <dbReference type="Google" id="ProtNLM"/>
    </source>
</evidence>